<dbReference type="AlphaFoldDB" id="A0A4U8T7B3"/>
<feature type="coiled-coil region" evidence="1">
    <location>
        <begin position="48"/>
        <end position="113"/>
    </location>
</feature>
<evidence type="ECO:0000313" key="4">
    <source>
        <dbReference type="EMBL" id="TLD95404.1"/>
    </source>
</evidence>
<keyword evidence="3" id="KW-0732">Signal</keyword>
<accession>A0A4U8T7B3</accession>
<sequence length="418" mass="47079">MKILKFFIIKFTLCILLVPASNAAAMVVESPTLLAQMTAQFKQLYDSYKKYVEILEAANKQIENLQKVNSYMQEANKIVNGHSLNFANPLDVYENAKNQLESMKYNYEALKRSVNDYDIKSKLANKRLQEKCPFYAIDKIGANDTTITTNDTGEESEDTKFAYEVLEEFTDITRNQVNAVSSPLQGMALAIVMCDEIQRQTIASTINKYEAEAHNAFMRGDYATYNNLKAQKAKKAIEYEKKMDKEFQEKNNQLMVRAQTMMTELGVTDPTQAQKNGIEYCRKDGKGGCHPILLSLEQVKAREKELLDKAVKNSNGETSQTSAEREQIMIDYLREIASHIAFLNKTMVLQAEYIGSETARKEQNLLIAQAASEGAGLANNQAMFKATEDNKKPTQQPNVDKYGFPTSQTKKPTSSSGL</sequence>
<evidence type="ECO:0008006" key="6">
    <source>
        <dbReference type="Google" id="ProtNLM"/>
    </source>
</evidence>
<keyword evidence="5" id="KW-1185">Reference proteome</keyword>
<feature type="signal peptide" evidence="3">
    <location>
        <begin position="1"/>
        <end position="23"/>
    </location>
</feature>
<dbReference type="OrthoDB" id="5320462at2"/>
<evidence type="ECO:0000313" key="5">
    <source>
        <dbReference type="Proteomes" id="UP000029733"/>
    </source>
</evidence>
<dbReference type="Proteomes" id="UP000029733">
    <property type="component" value="Unassembled WGS sequence"/>
</dbReference>
<feature type="region of interest" description="Disordered" evidence="2">
    <location>
        <begin position="381"/>
        <end position="418"/>
    </location>
</feature>
<proteinExistence type="predicted"/>
<evidence type="ECO:0000256" key="2">
    <source>
        <dbReference type="SAM" id="MobiDB-lite"/>
    </source>
</evidence>
<name>A0A4U8T7B3_9HELI</name>
<feature type="chain" id="PRO_5021006708" description="Sodium:calcium antiporter" evidence="3">
    <location>
        <begin position="24"/>
        <end position="418"/>
    </location>
</feature>
<evidence type="ECO:0000256" key="3">
    <source>
        <dbReference type="SAM" id="SignalP"/>
    </source>
</evidence>
<organism evidence="4 5">
    <name type="scientific">Helicobacter jaachi</name>
    <dbReference type="NCBI Taxonomy" id="1677920"/>
    <lineage>
        <taxon>Bacteria</taxon>
        <taxon>Pseudomonadati</taxon>
        <taxon>Campylobacterota</taxon>
        <taxon>Epsilonproteobacteria</taxon>
        <taxon>Campylobacterales</taxon>
        <taxon>Helicobacteraceae</taxon>
        <taxon>Helicobacter</taxon>
    </lineage>
</organism>
<dbReference type="RefSeq" id="WP_052057945.1">
    <property type="nucleotide sequence ID" value="NZ_JRPR02000009.1"/>
</dbReference>
<keyword evidence="1" id="KW-0175">Coiled coil</keyword>
<dbReference type="EMBL" id="JRPR02000009">
    <property type="protein sequence ID" value="TLD95404.1"/>
    <property type="molecule type" value="Genomic_DNA"/>
</dbReference>
<gene>
    <name evidence="4" type="ORF">LS71_008330</name>
</gene>
<evidence type="ECO:0000256" key="1">
    <source>
        <dbReference type="SAM" id="Coils"/>
    </source>
</evidence>
<protein>
    <recommendedName>
        <fullName evidence="6">Sodium:calcium antiporter</fullName>
    </recommendedName>
</protein>
<comment type="caution">
    <text evidence="4">The sequence shown here is derived from an EMBL/GenBank/DDBJ whole genome shotgun (WGS) entry which is preliminary data.</text>
</comment>
<reference evidence="4 5" key="1">
    <citation type="journal article" date="2014" name="Genome Announc.">
        <title>Draft genome sequences of eight enterohepatic helicobacter species isolated from both laboratory and wild rodents.</title>
        <authorList>
            <person name="Sheh A."/>
            <person name="Shen Z."/>
            <person name="Fox J.G."/>
        </authorList>
    </citation>
    <scope>NUCLEOTIDE SEQUENCE [LARGE SCALE GENOMIC DNA]</scope>
    <source>
        <strain evidence="4 5">MIT 09-6949</strain>
    </source>
</reference>
<feature type="compositionally biased region" description="Low complexity" evidence="2">
    <location>
        <begin position="405"/>
        <end position="418"/>
    </location>
</feature>